<protein>
    <submittedName>
        <fullName evidence="1">Uncharacterized protein</fullName>
    </submittedName>
</protein>
<organism evidence="1 2">
    <name type="scientific">Chondromyces apiculatus DSM 436</name>
    <dbReference type="NCBI Taxonomy" id="1192034"/>
    <lineage>
        <taxon>Bacteria</taxon>
        <taxon>Pseudomonadati</taxon>
        <taxon>Myxococcota</taxon>
        <taxon>Polyangia</taxon>
        <taxon>Polyangiales</taxon>
        <taxon>Polyangiaceae</taxon>
        <taxon>Chondromyces</taxon>
    </lineage>
</organism>
<proteinExistence type="predicted"/>
<gene>
    <name evidence="1" type="ORF">CAP_6862</name>
</gene>
<sequence length="42" mass="4765">MTLWQARFVHEAVGGQRMLPLAARGTFLRDQQAVGARLRAQR</sequence>
<comment type="caution">
    <text evidence="1">The sequence shown here is derived from an EMBL/GenBank/DDBJ whole genome shotgun (WGS) entry which is preliminary data.</text>
</comment>
<dbReference type="Proteomes" id="UP000019678">
    <property type="component" value="Unassembled WGS sequence"/>
</dbReference>
<reference evidence="1 2" key="1">
    <citation type="submission" date="2013-05" db="EMBL/GenBank/DDBJ databases">
        <title>Genome assembly of Chondromyces apiculatus DSM 436.</title>
        <authorList>
            <person name="Sharma G."/>
            <person name="Khatri I."/>
            <person name="Kaur C."/>
            <person name="Mayilraj S."/>
            <person name="Subramanian S."/>
        </authorList>
    </citation>
    <scope>NUCLEOTIDE SEQUENCE [LARGE SCALE GENOMIC DNA]</scope>
    <source>
        <strain evidence="1 2">DSM 436</strain>
    </source>
</reference>
<evidence type="ECO:0000313" key="2">
    <source>
        <dbReference type="Proteomes" id="UP000019678"/>
    </source>
</evidence>
<keyword evidence="2" id="KW-1185">Reference proteome</keyword>
<dbReference type="AlphaFoldDB" id="A0A017TG88"/>
<name>A0A017TG88_9BACT</name>
<dbReference type="EMBL" id="ASRX01000006">
    <property type="protein sequence ID" value="EYF07840.1"/>
    <property type="molecule type" value="Genomic_DNA"/>
</dbReference>
<accession>A0A017TG88</accession>
<evidence type="ECO:0000313" key="1">
    <source>
        <dbReference type="EMBL" id="EYF07840.1"/>
    </source>
</evidence>